<feature type="transmembrane region" description="Helical" evidence="1">
    <location>
        <begin position="433"/>
        <end position="455"/>
    </location>
</feature>
<feature type="transmembrane region" description="Helical" evidence="1">
    <location>
        <begin position="217"/>
        <end position="237"/>
    </location>
</feature>
<proteinExistence type="predicted"/>
<keyword evidence="1" id="KW-0472">Membrane</keyword>
<dbReference type="InterPro" id="IPR000620">
    <property type="entry name" value="EamA_dom"/>
</dbReference>
<dbReference type="Pfam" id="PF00892">
    <property type="entry name" value="EamA"/>
    <property type="match status" value="1"/>
</dbReference>
<feature type="transmembrane region" description="Helical" evidence="1">
    <location>
        <begin position="308"/>
        <end position="325"/>
    </location>
</feature>
<comment type="caution">
    <text evidence="3">The sequence shown here is derived from an EMBL/GenBank/DDBJ whole genome shotgun (WGS) entry which is preliminary data.</text>
</comment>
<keyword evidence="1" id="KW-0812">Transmembrane</keyword>
<accession>A0A2P6P0K5</accession>
<name>A0A2P6P0K5_9EUKA</name>
<dbReference type="InterPro" id="IPR037185">
    <property type="entry name" value="EmrE-like"/>
</dbReference>
<dbReference type="Proteomes" id="UP000241769">
    <property type="component" value="Unassembled WGS sequence"/>
</dbReference>
<feature type="transmembrane region" description="Helical" evidence="1">
    <location>
        <begin position="253"/>
        <end position="275"/>
    </location>
</feature>
<dbReference type="PANTHER" id="PTHR22911:SF79">
    <property type="entry name" value="MOBA-LIKE NTP TRANSFERASE DOMAIN-CONTAINING PROTEIN"/>
    <property type="match status" value="1"/>
</dbReference>
<dbReference type="EMBL" id="MDYQ01000001">
    <property type="protein sequence ID" value="PRP89735.1"/>
    <property type="molecule type" value="Genomic_DNA"/>
</dbReference>
<feature type="transmembrane region" description="Helical" evidence="1">
    <location>
        <begin position="461"/>
        <end position="478"/>
    </location>
</feature>
<feature type="transmembrane region" description="Helical" evidence="1">
    <location>
        <begin position="337"/>
        <end position="356"/>
    </location>
</feature>
<feature type="transmembrane region" description="Helical" evidence="1">
    <location>
        <begin position="368"/>
        <end position="387"/>
    </location>
</feature>
<reference evidence="3 4" key="1">
    <citation type="journal article" date="2018" name="Genome Biol. Evol.">
        <title>Multiple Roots of Fruiting Body Formation in Amoebozoa.</title>
        <authorList>
            <person name="Hillmann F."/>
            <person name="Forbes G."/>
            <person name="Novohradska S."/>
            <person name="Ferling I."/>
            <person name="Riege K."/>
            <person name="Groth M."/>
            <person name="Westermann M."/>
            <person name="Marz M."/>
            <person name="Spaller T."/>
            <person name="Winckler T."/>
            <person name="Schaap P."/>
            <person name="Glockner G."/>
        </authorList>
    </citation>
    <scope>NUCLEOTIDE SEQUENCE [LARGE SCALE GENOMIC DNA]</scope>
    <source>
        <strain evidence="3 4">Jena</strain>
    </source>
</reference>
<evidence type="ECO:0000259" key="2">
    <source>
        <dbReference type="Pfam" id="PF00892"/>
    </source>
</evidence>
<organism evidence="3 4">
    <name type="scientific">Planoprotostelium fungivorum</name>
    <dbReference type="NCBI Taxonomy" id="1890364"/>
    <lineage>
        <taxon>Eukaryota</taxon>
        <taxon>Amoebozoa</taxon>
        <taxon>Evosea</taxon>
        <taxon>Variosea</taxon>
        <taxon>Cavosteliida</taxon>
        <taxon>Cavosteliaceae</taxon>
        <taxon>Planoprotostelium</taxon>
    </lineage>
</organism>
<dbReference type="GO" id="GO:0016020">
    <property type="term" value="C:membrane"/>
    <property type="evidence" value="ECO:0007669"/>
    <property type="project" value="InterPro"/>
</dbReference>
<dbReference type="PANTHER" id="PTHR22911">
    <property type="entry name" value="ACYL-MALONYL CONDENSING ENZYME-RELATED"/>
    <property type="match status" value="1"/>
</dbReference>
<gene>
    <name evidence="3" type="ORF">PROFUN_00077</name>
</gene>
<sequence>MSQSRDSDTIAFTMLECTLLMIRTQCMLHSRVRLSGPFRRAVRKNGGSVRLLLGRYFWRQMDGLRLSIDSRTNEFCRPTVGLPGLDEEAPLLSDPCSHIQDLVSSISDKIELDEAFYEHFKNRRVFHAQLLNQKDHNESTGIDVNGGSSDPLMASYYIEYYEEHSNTPKYYPLKQAPKQCAMVTYISYIFLFIAMLAIASGGVAFKKLPPDVINSPLLACLWRNEATLLVIILPAIYQVVRMENRRDLLDTRLWLYIFLGGISVAAWSGTFAVALKYTSLTRVYLLNNCQPLIIVIWDSIRRKPTNRYHYLGVFFGIIGLLFACYTEDCLDMDMEELIGDAIAFSGAIFAAIYISIGSRIRDKAPSFVYLLPTTVMCMLLYGAATIILEGTSYDMFIVWYKPEYLPVVGWLAGVTGLLGTAVIAAVMKYIPAIAISIVLLAEPITASVIAIVMKVENPPLWVNWVGAGMVLIGIGLVMKGCSMHKQKMSH</sequence>
<keyword evidence="4" id="KW-1185">Reference proteome</keyword>
<dbReference type="OrthoDB" id="74158at2759"/>
<evidence type="ECO:0000256" key="1">
    <source>
        <dbReference type="SAM" id="Phobius"/>
    </source>
</evidence>
<evidence type="ECO:0000313" key="3">
    <source>
        <dbReference type="EMBL" id="PRP89735.1"/>
    </source>
</evidence>
<keyword evidence="1" id="KW-1133">Transmembrane helix</keyword>
<dbReference type="SUPFAM" id="SSF103481">
    <property type="entry name" value="Multidrug resistance efflux transporter EmrE"/>
    <property type="match status" value="1"/>
</dbReference>
<evidence type="ECO:0000313" key="4">
    <source>
        <dbReference type="Proteomes" id="UP000241769"/>
    </source>
</evidence>
<dbReference type="InParanoid" id="A0A2P6P0K5"/>
<feature type="transmembrane region" description="Helical" evidence="1">
    <location>
        <begin position="185"/>
        <end position="205"/>
    </location>
</feature>
<feature type="transmembrane region" description="Helical" evidence="1">
    <location>
        <begin position="407"/>
        <end position="426"/>
    </location>
</feature>
<protein>
    <submittedName>
        <fullName evidence="3">Drug/Metabolite Transporter (DMT) Superfamily</fullName>
    </submittedName>
</protein>
<dbReference type="AlphaFoldDB" id="A0A2P6P0K5"/>
<feature type="domain" description="EamA" evidence="2">
    <location>
        <begin position="187"/>
        <end position="322"/>
    </location>
</feature>